<dbReference type="Proteomes" id="UP000663824">
    <property type="component" value="Unassembled WGS sequence"/>
</dbReference>
<dbReference type="EMBL" id="CAJNOV010001558">
    <property type="protein sequence ID" value="CAF1066848.1"/>
    <property type="molecule type" value="Genomic_DNA"/>
</dbReference>
<evidence type="ECO:0000313" key="8">
    <source>
        <dbReference type="Proteomes" id="UP000663834"/>
    </source>
</evidence>
<dbReference type="SUPFAM" id="SSF47473">
    <property type="entry name" value="EF-hand"/>
    <property type="match status" value="1"/>
</dbReference>
<sequence>MARHDAVDELYKEVDTNRDGRIDKNELRNWMSTSEGFTPSSYESTITSRDLINDTVIRTSSSEETNRYLARSMNHIFKDINPKIIRRAETERPVTCEQRVIVRYLQPPPLPPGEPLIIKEVRPEQPPPPPPLIIHEQATTIPQEPPLILRERPPTAVRGCSSETTIRYLPAIPVPPRSVIVERFPPPPEKKGDIIIERWLPYGPRPERPTIVQRAASTKEYPQPSITIHAYDNVQLRIVRKVEQLGVTQEDPDDYIARYGRSLLDSATLVHEARNAGVVEDISAPPSSSSITTHKRGNIVDFDYSAGTGYEGTQRVANTEFAVHGSRSYSPSRSRVITHSASAGSTSEVHSGYRADDGVVQY</sequence>
<evidence type="ECO:0000313" key="4">
    <source>
        <dbReference type="EMBL" id="CAF1066848.1"/>
    </source>
</evidence>
<dbReference type="EMBL" id="CAJNRE010008056">
    <property type="protein sequence ID" value="CAF2070266.1"/>
    <property type="molecule type" value="Genomic_DNA"/>
</dbReference>
<dbReference type="EMBL" id="CAJOBH010005283">
    <property type="protein sequence ID" value="CAF4019354.1"/>
    <property type="molecule type" value="Genomic_DNA"/>
</dbReference>
<dbReference type="Proteomes" id="UP000681967">
    <property type="component" value="Unassembled WGS sequence"/>
</dbReference>
<dbReference type="InterPro" id="IPR011992">
    <property type="entry name" value="EF-hand-dom_pair"/>
</dbReference>
<gene>
    <name evidence="7" type="ORF">BYL167_LOCUS14690</name>
    <name evidence="4" type="ORF">CJN711_LOCUS5506</name>
    <name evidence="5" type="ORF">KQP761_LOCUS35709</name>
    <name evidence="6" type="ORF">MBJ925_LOCUS16586</name>
</gene>
<dbReference type="AlphaFoldDB" id="A0A816GPR3"/>
<evidence type="ECO:0000313" key="5">
    <source>
        <dbReference type="EMBL" id="CAF1677388.1"/>
    </source>
</evidence>
<comment type="caution">
    <text evidence="5">The sequence shown here is derived from an EMBL/GenBank/DDBJ whole genome shotgun (WGS) entry which is preliminary data.</text>
</comment>
<protein>
    <recommendedName>
        <fullName evidence="3">EF-hand domain-containing protein</fullName>
    </recommendedName>
</protein>
<organism evidence="5 8">
    <name type="scientific">Rotaria magnacalcarata</name>
    <dbReference type="NCBI Taxonomy" id="392030"/>
    <lineage>
        <taxon>Eukaryota</taxon>
        <taxon>Metazoa</taxon>
        <taxon>Spiralia</taxon>
        <taxon>Gnathifera</taxon>
        <taxon>Rotifera</taxon>
        <taxon>Eurotatoria</taxon>
        <taxon>Bdelloidea</taxon>
        <taxon>Philodinida</taxon>
        <taxon>Philodinidae</taxon>
        <taxon>Rotaria</taxon>
    </lineage>
</organism>
<dbReference type="Gene3D" id="1.10.238.10">
    <property type="entry name" value="EF-hand"/>
    <property type="match status" value="1"/>
</dbReference>
<feature type="domain" description="EF-hand" evidence="3">
    <location>
        <begin position="2"/>
        <end position="37"/>
    </location>
</feature>
<dbReference type="GO" id="GO:0005509">
    <property type="term" value="F:calcium ion binding"/>
    <property type="evidence" value="ECO:0007669"/>
    <property type="project" value="InterPro"/>
</dbReference>
<evidence type="ECO:0000313" key="7">
    <source>
        <dbReference type="EMBL" id="CAF4019354.1"/>
    </source>
</evidence>
<dbReference type="PROSITE" id="PS00018">
    <property type="entry name" value="EF_HAND_1"/>
    <property type="match status" value="1"/>
</dbReference>
<evidence type="ECO:0000259" key="3">
    <source>
        <dbReference type="PROSITE" id="PS50222"/>
    </source>
</evidence>
<dbReference type="PROSITE" id="PS50222">
    <property type="entry name" value="EF_HAND_2"/>
    <property type="match status" value="1"/>
</dbReference>
<evidence type="ECO:0000256" key="2">
    <source>
        <dbReference type="SAM" id="MobiDB-lite"/>
    </source>
</evidence>
<dbReference type="InterPro" id="IPR018247">
    <property type="entry name" value="EF_Hand_1_Ca_BS"/>
</dbReference>
<evidence type="ECO:0000313" key="6">
    <source>
        <dbReference type="EMBL" id="CAF2070266.1"/>
    </source>
</evidence>
<dbReference type="OrthoDB" id="10037746at2759"/>
<proteinExistence type="predicted"/>
<feature type="region of interest" description="Disordered" evidence="2">
    <location>
        <begin position="337"/>
        <end position="357"/>
    </location>
</feature>
<dbReference type="EMBL" id="CAJNOW010020089">
    <property type="protein sequence ID" value="CAF1677388.1"/>
    <property type="molecule type" value="Genomic_DNA"/>
</dbReference>
<feature type="compositionally biased region" description="Polar residues" evidence="2">
    <location>
        <begin position="337"/>
        <end position="349"/>
    </location>
</feature>
<dbReference type="Proteomes" id="UP000663855">
    <property type="component" value="Unassembled WGS sequence"/>
</dbReference>
<name>A0A816GPR3_9BILA</name>
<keyword evidence="1" id="KW-0106">Calcium</keyword>
<evidence type="ECO:0000256" key="1">
    <source>
        <dbReference type="ARBA" id="ARBA00022837"/>
    </source>
</evidence>
<accession>A0A816GPR3</accession>
<dbReference type="InterPro" id="IPR002048">
    <property type="entry name" value="EF_hand_dom"/>
</dbReference>
<dbReference type="Proteomes" id="UP000663834">
    <property type="component" value="Unassembled WGS sequence"/>
</dbReference>
<dbReference type="Pfam" id="PF00036">
    <property type="entry name" value="EF-hand_1"/>
    <property type="match status" value="1"/>
</dbReference>
<reference evidence="5" key="1">
    <citation type="submission" date="2021-02" db="EMBL/GenBank/DDBJ databases">
        <authorList>
            <person name="Nowell W R."/>
        </authorList>
    </citation>
    <scope>NUCLEOTIDE SEQUENCE</scope>
</reference>